<name>A0A5R9KZL7_9BACT</name>
<dbReference type="PROSITE" id="PS51257">
    <property type="entry name" value="PROKAR_LIPOPROTEIN"/>
    <property type="match status" value="1"/>
</dbReference>
<keyword evidence="2" id="KW-1185">Reference proteome</keyword>
<organism evidence="1 2">
    <name type="scientific">Dyadobacter luticola</name>
    <dbReference type="NCBI Taxonomy" id="1979387"/>
    <lineage>
        <taxon>Bacteria</taxon>
        <taxon>Pseudomonadati</taxon>
        <taxon>Bacteroidota</taxon>
        <taxon>Cytophagia</taxon>
        <taxon>Cytophagales</taxon>
        <taxon>Spirosomataceae</taxon>
        <taxon>Dyadobacter</taxon>
    </lineage>
</organism>
<comment type="caution">
    <text evidence="1">The sequence shown here is derived from an EMBL/GenBank/DDBJ whole genome shotgun (WGS) entry which is preliminary data.</text>
</comment>
<evidence type="ECO:0000313" key="2">
    <source>
        <dbReference type="Proteomes" id="UP000306402"/>
    </source>
</evidence>
<protein>
    <submittedName>
        <fullName evidence="1">Uncharacterized protein</fullName>
    </submittedName>
</protein>
<proteinExistence type="predicted"/>
<accession>A0A5R9KZL7</accession>
<dbReference type="OrthoDB" id="956527at2"/>
<dbReference type="EMBL" id="VCEJ01000004">
    <property type="protein sequence ID" value="TLV01530.1"/>
    <property type="molecule type" value="Genomic_DNA"/>
</dbReference>
<dbReference type="AlphaFoldDB" id="A0A5R9KZL7"/>
<dbReference type="Proteomes" id="UP000306402">
    <property type="component" value="Unassembled WGS sequence"/>
</dbReference>
<gene>
    <name evidence="1" type="ORF">FEN17_19080</name>
</gene>
<sequence length="143" mass="15484">MKSGKFSGLFLILLSIVFSCHDSELKPYGCEAPSLITADQSCNTGQGLKLTATVANKSLSLDWTVIAVKDSAAKGWSGNDRTIEETTATQSYTVPDSLTQKYKTLIVRATAICPAGNMLYSKYYRLIQVKSTTGNCIVWSAVD</sequence>
<reference evidence="1 2" key="1">
    <citation type="submission" date="2019-05" db="EMBL/GenBank/DDBJ databases">
        <authorList>
            <person name="Qu J.-H."/>
        </authorList>
    </citation>
    <scope>NUCLEOTIDE SEQUENCE [LARGE SCALE GENOMIC DNA]</scope>
    <source>
        <strain evidence="1 2">T17</strain>
    </source>
</reference>
<dbReference type="RefSeq" id="WP_138366901.1">
    <property type="nucleotide sequence ID" value="NZ_VCEJ01000004.1"/>
</dbReference>
<evidence type="ECO:0000313" key="1">
    <source>
        <dbReference type="EMBL" id="TLV01530.1"/>
    </source>
</evidence>